<dbReference type="Pfam" id="PF07388">
    <property type="entry name" value="A-2_8-polyST"/>
    <property type="match status" value="1"/>
</dbReference>
<dbReference type="OrthoDB" id="5610921at2"/>
<dbReference type="InterPro" id="IPR010866">
    <property type="entry name" value="A-2_8-polyST"/>
</dbReference>
<protein>
    <submittedName>
        <fullName evidence="1">Uncharacterized protein</fullName>
    </submittedName>
</protein>
<reference evidence="1 2" key="1">
    <citation type="submission" date="2018-11" db="EMBL/GenBank/DDBJ databases">
        <title>The draft genome sequence of Amphritea balenae JAMM 1525T.</title>
        <authorList>
            <person name="Fang Z."/>
            <person name="Zhang Y."/>
            <person name="Han X."/>
        </authorList>
    </citation>
    <scope>NUCLEOTIDE SEQUENCE [LARGE SCALE GENOMIC DNA]</scope>
    <source>
        <strain evidence="1 2">JAMM 1525</strain>
    </source>
</reference>
<organism evidence="1 2">
    <name type="scientific">Amphritea balenae</name>
    <dbReference type="NCBI Taxonomy" id="452629"/>
    <lineage>
        <taxon>Bacteria</taxon>
        <taxon>Pseudomonadati</taxon>
        <taxon>Pseudomonadota</taxon>
        <taxon>Gammaproteobacteria</taxon>
        <taxon>Oceanospirillales</taxon>
        <taxon>Oceanospirillaceae</taxon>
        <taxon>Amphritea</taxon>
    </lineage>
</organism>
<evidence type="ECO:0000313" key="1">
    <source>
        <dbReference type="EMBL" id="RRC99016.1"/>
    </source>
</evidence>
<dbReference type="Proteomes" id="UP000267535">
    <property type="component" value="Unassembled WGS sequence"/>
</dbReference>
<dbReference type="EMBL" id="RQXV01000006">
    <property type="protein sequence ID" value="RRC99016.1"/>
    <property type="molecule type" value="Genomic_DNA"/>
</dbReference>
<evidence type="ECO:0000313" key="2">
    <source>
        <dbReference type="Proteomes" id="UP000267535"/>
    </source>
</evidence>
<keyword evidence="2" id="KW-1185">Reference proteome</keyword>
<comment type="caution">
    <text evidence="1">The sequence shown here is derived from an EMBL/GenBank/DDBJ whole genome shotgun (WGS) entry which is preliminary data.</text>
</comment>
<gene>
    <name evidence="1" type="ORF">EHS89_12680</name>
</gene>
<proteinExistence type="predicted"/>
<dbReference type="AlphaFoldDB" id="A0A3P1SPF0"/>
<dbReference type="RefSeq" id="WP_124926515.1">
    <property type="nucleotide sequence ID" value="NZ_BMOH01000002.1"/>
</dbReference>
<name>A0A3P1SPF0_9GAMM</name>
<accession>A0A3P1SPF0</accession>
<sequence>MKQHLFLASTPFNMLTAAMVALSLPAEDEKTLWLIDQPSETNSFIKAILSWPSSPFKESCIISNKARGKNKRLQRNRELQRILSLLPDIAPSKIYTGNDRRIEFQYSMAHAVSTPVGVYLDDGTYTYLGRKTNWFKDQLVDNIIKKIVYGTWWKQPKTIGASDWIQDAYIAFPKFACSALQDKNIRQLPLNLNRNEFRELSLLSLQGLDTDTDISTLGGLLLLPHDSVVNHSSLLKFKEWCKNINGRIAYKHHPRTSNKTAFTSAIPSKSLELPSKVPMEVMLPLLPENCVIVGDISTALLTSKWLRPELSVSAIADDISEPEWIFLLKELQIEILD</sequence>